<reference evidence="4 5" key="1">
    <citation type="submission" date="2015-06" db="EMBL/GenBank/DDBJ databases">
        <title>Draft genome assembly of filamentous brackish cyanobacterium Limnoraphis robusta strain CS-951.</title>
        <authorList>
            <person name="Willis A."/>
            <person name="Parks M."/>
            <person name="Burford M.A."/>
        </authorList>
    </citation>
    <scope>NUCLEOTIDE SEQUENCE [LARGE SCALE GENOMIC DNA]</scope>
    <source>
        <strain evidence="4 5">CS-951</strain>
    </source>
</reference>
<dbReference type="SUPFAM" id="SSF51679">
    <property type="entry name" value="Bacterial luciferase-like"/>
    <property type="match status" value="1"/>
</dbReference>
<dbReference type="GO" id="GO:0005829">
    <property type="term" value="C:cytosol"/>
    <property type="evidence" value="ECO:0007669"/>
    <property type="project" value="TreeGrafter"/>
</dbReference>
<proteinExistence type="predicted"/>
<name>A0A0F5YG64_9CYAN</name>
<dbReference type="PATRIC" id="fig|1637645.4.peg.2190"/>
<evidence type="ECO:0000256" key="2">
    <source>
        <dbReference type="ARBA" id="ARBA00023033"/>
    </source>
</evidence>
<comment type="caution">
    <text evidence="4">The sequence shown here is derived from an EMBL/GenBank/DDBJ whole genome shotgun (WGS) entry which is preliminary data.</text>
</comment>
<evidence type="ECO:0000259" key="3">
    <source>
        <dbReference type="Pfam" id="PF00296"/>
    </source>
</evidence>
<dbReference type="GO" id="GO:0004497">
    <property type="term" value="F:monooxygenase activity"/>
    <property type="evidence" value="ECO:0007669"/>
    <property type="project" value="UniProtKB-KW"/>
</dbReference>
<dbReference type="Gene3D" id="3.20.20.30">
    <property type="entry name" value="Luciferase-like domain"/>
    <property type="match status" value="1"/>
</dbReference>
<dbReference type="RefSeq" id="WP_046279050.1">
    <property type="nucleotide sequence ID" value="NZ_LATL02000105.1"/>
</dbReference>
<protein>
    <submittedName>
        <fullName evidence="4">Siderophore biosynthesis protein</fullName>
    </submittedName>
</protein>
<dbReference type="EMBL" id="LATL02000105">
    <property type="protein sequence ID" value="KKD37617.1"/>
    <property type="molecule type" value="Genomic_DNA"/>
</dbReference>
<keyword evidence="1" id="KW-0560">Oxidoreductase</keyword>
<evidence type="ECO:0000313" key="4">
    <source>
        <dbReference type="EMBL" id="KKD37617.1"/>
    </source>
</evidence>
<evidence type="ECO:0000313" key="5">
    <source>
        <dbReference type="Proteomes" id="UP000033607"/>
    </source>
</evidence>
<evidence type="ECO:0000256" key="1">
    <source>
        <dbReference type="ARBA" id="ARBA00023002"/>
    </source>
</evidence>
<dbReference type="PANTHER" id="PTHR30137:SF8">
    <property type="entry name" value="BLR5498 PROTEIN"/>
    <property type="match status" value="1"/>
</dbReference>
<sequence>MDFSFFYFDGDGSVAQQNKYHLLIESAKFADKNGFSAVWTPERHFHAFGGLYPNPSLTNAALAMVTKKIQLRAGSVVVPLHHPVRIVEEWAVVDNLSNGRVQIAFASGWTMDEFILSREIHANRKANMWRGIKAVQQLWQGAAVDYQDASGRTVKVKTLPKPIQSKLPIWITCQSPETFIEAGKMGANVLTSLLGGTLESIVPKIKLYREALAKKGHNPEEGKVALMIHTFLGESLHEVKEKVRQPFSEYLKTHYDLLDNLAKSMGLNVSLKNFSADDLDSLLLFGVEGFMKGRSLIGTPTSCLSFVEQIEQAGINEIASLIDFVPDEKAVMESLSYLKELREKYHAVQVSQKTLV</sequence>
<dbReference type="NCBIfam" id="TIGR04020">
    <property type="entry name" value="seco_metab_LLM"/>
    <property type="match status" value="1"/>
</dbReference>
<dbReference type="OrthoDB" id="9776438at2"/>
<dbReference type="CDD" id="cd00347">
    <property type="entry name" value="Flavin_utilizing_monoxygenases"/>
    <property type="match status" value="1"/>
</dbReference>
<dbReference type="Pfam" id="PF00296">
    <property type="entry name" value="Bac_luciferase"/>
    <property type="match status" value="1"/>
</dbReference>
<gene>
    <name evidence="4" type="ORF">WN50_13385</name>
</gene>
<accession>A0A0F5YG64</accession>
<organism evidence="4 5">
    <name type="scientific">Limnoraphis robusta CS-951</name>
    <dbReference type="NCBI Taxonomy" id="1637645"/>
    <lineage>
        <taxon>Bacteria</taxon>
        <taxon>Bacillati</taxon>
        <taxon>Cyanobacteriota</taxon>
        <taxon>Cyanophyceae</taxon>
        <taxon>Oscillatoriophycideae</taxon>
        <taxon>Oscillatoriales</taxon>
        <taxon>Sirenicapillariaceae</taxon>
        <taxon>Limnoraphis</taxon>
    </lineage>
</organism>
<dbReference type="Proteomes" id="UP000033607">
    <property type="component" value="Unassembled WGS sequence"/>
</dbReference>
<feature type="domain" description="Luciferase-like" evidence="3">
    <location>
        <begin position="5"/>
        <end position="316"/>
    </location>
</feature>
<dbReference type="InterPro" id="IPR050766">
    <property type="entry name" value="Bact_Lucif_Oxidored"/>
</dbReference>
<keyword evidence="2" id="KW-0503">Monooxygenase</keyword>
<dbReference type="InterPro" id="IPR024011">
    <property type="entry name" value="Biosynth_lucif-like_mOase_dom"/>
</dbReference>
<dbReference type="InterPro" id="IPR011251">
    <property type="entry name" value="Luciferase-like_dom"/>
</dbReference>
<dbReference type="InterPro" id="IPR036661">
    <property type="entry name" value="Luciferase-like_sf"/>
</dbReference>
<dbReference type="GO" id="GO:0016705">
    <property type="term" value="F:oxidoreductase activity, acting on paired donors, with incorporation or reduction of molecular oxygen"/>
    <property type="evidence" value="ECO:0007669"/>
    <property type="project" value="InterPro"/>
</dbReference>
<dbReference type="AlphaFoldDB" id="A0A0F5YG64"/>
<dbReference type="PANTHER" id="PTHR30137">
    <property type="entry name" value="LUCIFERASE-LIKE MONOOXYGENASE"/>
    <property type="match status" value="1"/>
</dbReference>